<dbReference type="CDD" id="cd07724">
    <property type="entry name" value="POD-like_MBL-fold"/>
    <property type="match status" value="1"/>
</dbReference>
<dbReference type="SUPFAM" id="SSF56281">
    <property type="entry name" value="Metallo-hydrolase/oxidoreductase"/>
    <property type="match status" value="1"/>
</dbReference>
<dbReference type="RefSeq" id="WP_095747071.1">
    <property type="nucleotide sequence ID" value="NZ_CP023284.1"/>
</dbReference>
<evidence type="ECO:0000313" key="4">
    <source>
        <dbReference type="EMBL" id="ATA57082.1"/>
    </source>
</evidence>
<name>A0A250DS66_9BURK</name>
<dbReference type="AlphaFoldDB" id="A0A250DS66"/>
<dbReference type="InterPro" id="IPR044528">
    <property type="entry name" value="POD-like_MBL-fold"/>
</dbReference>
<evidence type="ECO:0000313" key="5">
    <source>
        <dbReference type="Proteomes" id="UP000217154"/>
    </source>
</evidence>
<dbReference type="GO" id="GO:0050313">
    <property type="term" value="F:sulfur dioxygenase activity"/>
    <property type="evidence" value="ECO:0007669"/>
    <property type="project" value="InterPro"/>
</dbReference>
<sequence length="317" mass="35467">MNERLASRHRRRSADDPDPHPPRATTQAFFDPATGTVSYVVWDRATKRAAVIDPVLDYDFRSGHTDTASADRLLAYVRAQALQVDWILETHAHADHLSGARHVQSQAGGRIAIGEHIRTVQATFRHLYNLERDFLPDGSQFDHLFKDGERFHIGEIEAQALRVPGHTPADMAYLVDDAVFVGDTLFMPDLGSARADFPGGDARELYRSMRRLLALPPETTLYVCHDYPPATREPRWQSTVAQQRAHNIHVRDGIGEDAFVRMRTARDATLEVPTLILPSMQVNVRGGRLPPPDDNGVAYLRIPLNTLPGHRPRATTG</sequence>
<dbReference type="KEGG" id="vbo:CKY39_30560"/>
<reference evidence="4 5" key="1">
    <citation type="submission" date="2017-09" db="EMBL/GenBank/DDBJ databases">
        <title>The diverse metabolic capabilities of V. boronicumulans make it an excellent choice for continued studies on novel biodegradation.</title>
        <authorList>
            <person name="Sun S."/>
        </authorList>
    </citation>
    <scope>NUCLEOTIDE SEQUENCE [LARGE SCALE GENOMIC DNA]</scope>
    <source>
        <strain evidence="4 5">J1</strain>
    </source>
</reference>
<protein>
    <submittedName>
        <fullName evidence="4">MBL fold metallo-hydrolase</fullName>
    </submittedName>
</protein>
<dbReference type="InterPro" id="IPR001279">
    <property type="entry name" value="Metallo-B-lactamas"/>
</dbReference>
<evidence type="ECO:0000256" key="1">
    <source>
        <dbReference type="ARBA" id="ARBA00022723"/>
    </source>
</evidence>
<dbReference type="PANTHER" id="PTHR43084:SF1">
    <property type="entry name" value="PERSULFIDE DIOXYGENASE ETHE1, MITOCHONDRIAL"/>
    <property type="match status" value="1"/>
</dbReference>
<dbReference type="InterPro" id="IPR051682">
    <property type="entry name" value="Mito_Persulfide_Diox"/>
</dbReference>
<keyword evidence="4" id="KW-0378">Hydrolase</keyword>
<evidence type="ECO:0000259" key="3">
    <source>
        <dbReference type="SMART" id="SM00849"/>
    </source>
</evidence>
<keyword evidence="1" id="KW-0479">Metal-binding</keyword>
<dbReference type="InterPro" id="IPR036866">
    <property type="entry name" value="RibonucZ/Hydroxyglut_hydro"/>
</dbReference>
<dbReference type="Pfam" id="PF00753">
    <property type="entry name" value="Lactamase_B"/>
    <property type="match status" value="1"/>
</dbReference>
<feature type="region of interest" description="Disordered" evidence="2">
    <location>
        <begin position="1"/>
        <end position="28"/>
    </location>
</feature>
<organism evidence="4 5">
    <name type="scientific">Variovorax boronicumulans</name>
    <dbReference type="NCBI Taxonomy" id="436515"/>
    <lineage>
        <taxon>Bacteria</taxon>
        <taxon>Pseudomonadati</taxon>
        <taxon>Pseudomonadota</taxon>
        <taxon>Betaproteobacteria</taxon>
        <taxon>Burkholderiales</taxon>
        <taxon>Comamonadaceae</taxon>
        <taxon>Variovorax</taxon>
    </lineage>
</organism>
<feature type="domain" description="Metallo-beta-lactamase" evidence="3">
    <location>
        <begin position="35"/>
        <end position="225"/>
    </location>
</feature>
<dbReference type="SMART" id="SM00849">
    <property type="entry name" value="Lactamase_B"/>
    <property type="match status" value="1"/>
</dbReference>
<dbReference type="EMBL" id="CP023284">
    <property type="protein sequence ID" value="ATA57082.1"/>
    <property type="molecule type" value="Genomic_DNA"/>
</dbReference>
<dbReference type="GO" id="GO:0006749">
    <property type="term" value="P:glutathione metabolic process"/>
    <property type="evidence" value="ECO:0007669"/>
    <property type="project" value="InterPro"/>
</dbReference>
<evidence type="ECO:0000256" key="2">
    <source>
        <dbReference type="SAM" id="MobiDB-lite"/>
    </source>
</evidence>
<accession>A0A250DS66</accession>
<dbReference type="GO" id="GO:0046872">
    <property type="term" value="F:metal ion binding"/>
    <property type="evidence" value="ECO:0007669"/>
    <property type="project" value="UniProtKB-KW"/>
</dbReference>
<dbReference type="GO" id="GO:0070813">
    <property type="term" value="P:hydrogen sulfide metabolic process"/>
    <property type="evidence" value="ECO:0007669"/>
    <property type="project" value="TreeGrafter"/>
</dbReference>
<dbReference type="GO" id="GO:0016787">
    <property type="term" value="F:hydrolase activity"/>
    <property type="evidence" value="ECO:0007669"/>
    <property type="project" value="UniProtKB-KW"/>
</dbReference>
<proteinExistence type="predicted"/>
<dbReference type="PANTHER" id="PTHR43084">
    <property type="entry name" value="PERSULFIDE DIOXYGENASE ETHE1"/>
    <property type="match status" value="1"/>
</dbReference>
<gene>
    <name evidence="4" type="ORF">CKY39_30560</name>
</gene>
<dbReference type="Gene3D" id="3.60.15.10">
    <property type="entry name" value="Ribonuclease Z/Hydroxyacylglutathione hydrolase-like"/>
    <property type="match status" value="1"/>
</dbReference>
<dbReference type="Proteomes" id="UP000217154">
    <property type="component" value="Chromosome"/>
</dbReference>